<organism evidence="2 3">
    <name type="scientific">Penicillium olsonii</name>
    <dbReference type="NCBI Taxonomy" id="99116"/>
    <lineage>
        <taxon>Eukaryota</taxon>
        <taxon>Fungi</taxon>
        <taxon>Dikarya</taxon>
        <taxon>Ascomycota</taxon>
        <taxon>Pezizomycotina</taxon>
        <taxon>Eurotiomycetes</taxon>
        <taxon>Eurotiomycetidae</taxon>
        <taxon>Eurotiales</taxon>
        <taxon>Aspergillaceae</taxon>
        <taxon>Penicillium</taxon>
    </lineage>
</organism>
<dbReference type="OrthoDB" id="2129288at2759"/>
<dbReference type="Proteomes" id="UP001153618">
    <property type="component" value="Unassembled WGS sequence"/>
</dbReference>
<dbReference type="EMBL" id="CAJVOS010000007">
    <property type="protein sequence ID" value="CAG7952581.1"/>
    <property type="molecule type" value="Genomic_DNA"/>
</dbReference>
<dbReference type="AlphaFoldDB" id="A0A9W4MMJ0"/>
<gene>
    <name evidence="2" type="ORF">POLS_LOCUS507</name>
</gene>
<keyword evidence="3" id="KW-1185">Reference proteome</keyword>
<dbReference type="InterPro" id="IPR014347">
    <property type="entry name" value="Tautomerase/MIF_sf"/>
</dbReference>
<dbReference type="Pfam" id="PF14832">
    <property type="entry name" value="Tautomerase_3"/>
    <property type="match status" value="1"/>
</dbReference>
<dbReference type="InterPro" id="IPR028116">
    <property type="entry name" value="Cis-CaaD-like"/>
</dbReference>
<evidence type="ECO:0000313" key="3">
    <source>
        <dbReference type="Proteomes" id="UP001153618"/>
    </source>
</evidence>
<name>A0A9W4MMJ0_PENOL</name>
<comment type="caution">
    <text evidence="2">The sequence shown here is derived from an EMBL/GenBank/DDBJ whole genome shotgun (WGS) entry which is preliminary data.</text>
</comment>
<sequence length="155" mass="18152">MPLWQIYHPVGTYKDPASKASFAKDITKIYTDVGLPAFYVVVNFVPLQKEDLLVGGEFLEENPFIRIVITNIAIKMPEIDEVYARFTSSVDKVLQPHIAERGYDWEYHVAETDRRLWKINGLIPPPWKSEQEQLWVEQNRAVPYDHDMKLYDQVQ</sequence>
<evidence type="ECO:0000259" key="1">
    <source>
        <dbReference type="Pfam" id="PF14832"/>
    </source>
</evidence>
<reference evidence="2" key="1">
    <citation type="submission" date="2021-07" db="EMBL/GenBank/DDBJ databases">
        <authorList>
            <person name="Branca A.L. A."/>
        </authorList>
    </citation>
    <scope>NUCLEOTIDE SEQUENCE</scope>
</reference>
<evidence type="ECO:0000313" key="2">
    <source>
        <dbReference type="EMBL" id="CAG7952581.1"/>
    </source>
</evidence>
<feature type="domain" description="Tautomerase cis-CaaD-like" evidence="1">
    <location>
        <begin position="1"/>
        <end position="140"/>
    </location>
</feature>
<protein>
    <recommendedName>
        <fullName evidence="1">Tautomerase cis-CaaD-like domain-containing protein</fullName>
    </recommendedName>
</protein>
<proteinExistence type="predicted"/>
<accession>A0A9W4MMJ0</accession>
<dbReference type="Gene3D" id="3.30.429.10">
    <property type="entry name" value="Macrophage Migration Inhibitory Factor"/>
    <property type="match status" value="1"/>
</dbReference>